<dbReference type="AlphaFoldDB" id="A0AAD8ISE8"/>
<accession>A0AAD8ISE8</accession>
<name>A0AAD8ISE8_9APIA</name>
<evidence type="ECO:0000313" key="2">
    <source>
        <dbReference type="Proteomes" id="UP001237642"/>
    </source>
</evidence>
<dbReference type="EMBL" id="JAUIZM010000004">
    <property type="protein sequence ID" value="KAK1390995.1"/>
    <property type="molecule type" value="Genomic_DNA"/>
</dbReference>
<keyword evidence="2" id="KW-1185">Reference proteome</keyword>
<organism evidence="1 2">
    <name type="scientific">Heracleum sosnowskyi</name>
    <dbReference type="NCBI Taxonomy" id="360622"/>
    <lineage>
        <taxon>Eukaryota</taxon>
        <taxon>Viridiplantae</taxon>
        <taxon>Streptophyta</taxon>
        <taxon>Embryophyta</taxon>
        <taxon>Tracheophyta</taxon>
        <taxon>Spermatophyta</taxon>
        <taxon>Magnoliopsida</taxon>
        <taxon>eudicotyledons</taxon>
        <taxon>Gunneridae</taxon>
        <taxon>Pentapetalae</taxon>
        <taxon>asterids</taxon>
        <taxon>campanulids</taxon>
        <taxon>Apiales</taxon>
        <taxon>Apiaceae</taxon>
        <taxon>Apioideae</taxon>
        <taxon>apioid superclade</taxon>
        <taxon>Tordylieae</taxon>
        <taxon>Tordyliinae</taxon>
        <taxon>Heracleum</taxon>
    </lineage>
</organism>
<gene>
    <name evidence="1" type="ORF">POM88_019173</name>
</gene>
<dbReference type="Proteomes" id="UP001237642">
    <property type="component" value="Unassembled WGS sequence"/>
</dbReference>
<reference evidence="1" key="1">
    <citation type="submission" date="2023-02" db="EMBL/GenBank/DDBJ databases">
        <title>Genome of toxic invasive species Heracleum sosnowskyi carries increased number of genes despite the absence of recent whole-genome duplications.</title>
        <authorList>
            <person name="Schelkunov M."/>
            <person name="Shtratnikova V."/>
            <person name="Makarenko M."/>
            <person name="Klepikova A."/>
            <person name="Omelchenko D."/>
            <person name="Novikova G."/>
            <person name="Obukhova E."/>
            <person name="Bogdanov V."/>
            <person name="Penin A."/>
            <person name="Logacheva M."/>
        </authorList>
    </citation>
    <scope>NUCLEOTIDE SEQUENCE</scope>
    <source>
        <strain evidence="1">Hsosn_3</strain>
        <tissue evidence="1">Leaf</tissue>
    </source>
</reference>
<sequence length="118" mass="13284">MAFYQFKSFLEKGLVPLKDESYLTDGLPATLKPKFLKNLQLLIIDSPKTSMESTARSAKKQFRNLLEKGVIPLKDDSYLTNGYLDTSSIQTVTQSFDWKSRTSVTVSGSGFELLHTLQ</sequence>
<reference evidence="1" key="2">
    <citation type="submission" date="2023-05" db="EMBL/GenBank/DDBJ databases">
        <authorList>
            <person name="Schelkunov M.I."/>
        </authorList>
    </citation>
    <scope>NUCLEOTIDE SEQUENCE</scope>
    <source>
        <strain evidence="1">Hsosn_3</strain>
        <tissue evidence="1">Leaf</tissue>
    </source>
</reference>
<comment type="caution">
    <text evidence="1">The sequence shown here is derived from an EMBL/GenBank/DDBJ whole genome shotgun (WGS) entry which is preliminary data.</text>
</comment>
<protein>
    <submittedName>
        <fullName evidence="1">Uncharacterized protein</fullName>
    </submittedName>
</protein>
<proteinExistence type="predicted"/>
<evidence type="ECO:0000313" key="1">
    <source>
        <dbReference type="EMBL" id="KAK1390995.1"/>
    </source>
</evidence>